<keyword evidence="1" id="KW-0472">Membrane</keyword>
<name>A0A3M9N4R7_9BACT</name>
<evidence type="ECO:0000313" key="3">
    <source>
        <dbReference type="Proteomes" id="UP000267223"/>
    </source>
</evidence>
<keyword evidence="1" id="KW-0812">Transmembrane</keyword>
<gene>
    <name evidence="2" type="ORF">EFY79_19615</name>
</gene>
<organism evidence="2 3">
    <name type="scientific">Hanamia caeni</name>
    <dbReference type="NCBI Taxonomy" id="2294116"/>
    <lineage>
        <taxon>Bacteria</taxon>
        <taxon>Pseudomonadati</taxon>
        <taxon>Bacteroidota</taxon>
        <taxon>Chitinophagia</taxon>
        <taxon>Chitinophagales</taxon>
        <taxon>Chitinophagaceae</taxon>
        <taxon>Hanamia</taxon>
    </lineage>
</organism>
<proteinExistence type="predicted"/>
<comment type="caution">
    <text evidence="2">The sequence shown here is derived from an EMBL/GenBank/DDBJ whole genome shotgun (WGS) entry which is preliminary data.</text>
</comment>
<reference evidence="2 3" key="1">
    <citation type="submission" date="2018-11" db="EMBL/GenBank/DDBJ databases">
        <title>Draft genome sequence of Ferruginibacter sp. BO-59.</title>
        <authorList>
            <person name="Im W.T."/>
        </authorList>
    </citation>
    <scope>NUCLEOTIDE SEQUENCE [LARGE SCALE GENOMIC DNA]</scope>
    <source>
        <strain evidence="2 3">BO-59</strain>
    </source>
</reference>
<protein>
    <submittedName>
        <fullName evidence="2">Uncharacterized protein</fullName>
    </submittedName>
</protein>
<dbReference type="Proteomes" id="UP000267223">
    <property type="component" value="Unassembled WGS sequence"/>
</dbReference>
<feature type="transmembrane region" description="Helical" evidence="1">
    <location>
        <begin position="12"/>
        <end position="31"/>
    </location>
</feature>
<accession>A0A3M9N4R7</accession>
<keyword evidence="3" id="KW-1185">Reference proteome</keyword>
<evidence type="ECO:0000313" key="2">
    <source>
        <dbReference type="EMBL" id="RNI32804.1"/>
    </source>
</evidence>
<evidence type="ECO:0000256" key="1">
    <source>
        <dbReference type="SAM" id="Phobius"/>
    </source>
</evidence>
<dbReference type="AlphaFoldDB" id="A0A3M9N4R7"/>
<sequence length="194" mass="22560">MFIYLTFALKKITAIFFLIIFAFNWFGYRLMYDFMKTQANKQLEVALDNNHYDESQLIELKVPVNLPYQTSWSSYQRYDGEIEIGGVKYKYVKRKLANDTLYLKCIPNTKEMKLQTAKNDFFKLTNDLAQNQNPKKADNSSISVLKYLSVFDNSSFGIEINSPLTPDQQWLSLKAEALPFVVLLSSERPPDYNA</sequence>
<keyword evidence="1" id="KW-1133">Transmembrane helix</keyword>
<dbReference type="EMBL" id="RJJR01000023">
    <property type="protein sequence ID" value="RNI32804.1"/>
    <property type="molecule type" value="Genomic_DNA"/>
</dbReference>